<dbReference type="InterPro" id="IPR001810">
    <property type="entry name" value="F-box_dom"/>
</dbReference>
<dbReference type="InterPro" id="IPR013187">
    <property type="entry name" value="F-box-assoc_dom_typ3"/>
</dbReference>
<dbReference type="PANTHER" id="PTHR31672:SF13">
    <property type="entry name" value="F-BOX PROTEIN CPR30-LIKE"/>
    <property type="match status" value="1"/>
</dbReference>
<dbReference type="PANTHER" id="PTHR31672">
    <property type="entry name" value="BNACNNG10540D PROTEIN"/>
    <property type="match status" value="1"/>
</dbReference>
<dbReference type="Pfam" id="PF08268">
    <property type="entry name" value="FBA_3"/>
    <property type="match status" value="1"/>
</dbReference>
<dbReference type="AlphaFoldDB" id="A0AA38WHE0"/>
<organism evidence="2 3">
    <name type="scientific">Centaurea solstitialis</name>
    <name type="common">yellow star-thistle</name>
    <dbReference type="NCBI Taxonomy" id="347529"/>
    <lineage>
        <taxon>Eukaryota</taxon>
        <taxon>Viridiplantae</taxon>
        <taxon>Streptophyta</taxon>
        <taxon>Embryophyta</taxon>
        <taxon>Tracheophyta</taxon>
        <taxon>Spermatophyta</taxon>
        <taxon>Magnoliopsida</taxon>
        <taxon>eudicotyledons</taxon>
        <taxon>Gunneridae</taxon>
        <taxon>Pentapetalae</taxon>
        <taxon>asterids</taxon>
        <taxon>campanulids</taxon>
        <taxon>Asterales</taxon>
        <taxon>Asteraceae</taxon>
        <taxon>Carduoideae</taxon>
        <taxon>Cardueae</taxon>
        <taxon>Centaureinae</taxon>
        <taxon>Centaurea</taxon>
    </lineage>
</organism>
<proteinExistence type="predicted"/>
<dbReference type="Pfam" id="PF12937">
    <property type="entry name" value="F-box-like"/>
    <property type="match status" value="1"/>
</dbReference>
<dbReference type="InterPro" id="IPR036047">
    <property type="entry name" value="F-box-like_dom_sf"/>
</dbReference>
<comment type="caution">
    <text evidence="2">The sequence shown here is derived from an EMBL/GenBank/DDBJ whole genome shotgun (WGS) entry which is preliminary data.</text>
</comment>
<protein>
    <recommendedName>
        <fullName evidence="1">F-box domain-containing protein</fullName>
    </recommendedName>
</protein>
<dbReference type="SUPFAM" id="SSF81383">
    <property type="entry name" value="F-box domain"/>
    <property type="match status" value="1"/>
</dbReference>
<evidence type="ECO:0000313" key="3">
    <source>
        <dbReference type="Proteomes" id="UP001172457"/>
    </source>
</evidence>
<gene>
    <name evidence="2" type="ORF">OSB04_016395</name>
</gene>
<dbReference type="Gene3D" id="1.20.1280.50">
    <property type="match status" value="1"/>
</dbReference>
<name>A0AA38WHE0_9ASTR</name>
<dbReference type="InterPro" id="IPR050796">
    <property type="entry name" value="SCF_F-box_component"/>
</dbReference>
<evidence type="ECO:0000313" key="2">
    <source>
        <dbReference type="EMBL" id="KAJ9552350.1"/>
    </source>
</evidence>
<sequence>MLDGYNPDFALQVSQPDFASQALQTGFAPQFSQKYIQLTRPTQEGQLKSNAVQPPAVTTGKTIEKSMADFLPHLRLSQMVPSFEIFSRSASASMEALPTELTMDILSRLRVKTIIHCKLVCKKWRNLDSSFVNLYLSRSPIGLIIHQNCHISMIDPGILKWVEIEDQVDHHHLHYDHRSNLDLNLAPILQKTRTGHVGSVNGLICLWQYSPKVDNAYICNPVTREYMILPRQRLQTIGLFGRILYGFGVSSLMGEYKVVWAFQREIQPNAKKPSQPSELEVEVYTLGTGQWRSLGPVPVSYWLDPFCNFYGPFLNNHCHWIVYDNEDAHEKICTFDFDRETFQLFPSPKSVKENRFLHQRLAILKGCLCKLEKYKFELTIWVMKEYGIKNLWHKEVVVRLEISDDLKWESFKPIHLIAGLKDGSILMVVGNKLCVFDPQNETIEDTKMFDPDSRGLAYRPSFHKLQNFESERPLGLGNRDSTHITIGNLMLSMPSKGIMKWMDIEDKLDRHHLHHDPFMILDLNLSSILDYSQSISNGVGGLVNTYFAKHLTEINLVHRGASTYLNACHPNVH</sequence>
<dbReference type="PROSITE" id="PS50181">
    <property type="entry name" value="FBOX"/>
    <property type="match status" value="1"/>
</dbReference>
<feature type="domain" description="F-box" evidence="1">
    <location>
        <begin position="91"/>
        <end position="138"/>
    </location>
</feature>
<dbReference type="Proteomes" id="UP001172457">
    <property type="component" value="Chromosome 4"/>
</dbReference>
<keyword evidence="3" id="KW-1185">Reference proteome</keyword>
<dbReference type="NCBIfam" id="TIGR01640">
    <property type="entry name" value="F_box_assoc_1"/>
    <property type="match status" value="1"/>
</dbReference>
<accession>A0AA38WHE0</accession>
<dbReference type="SMART" id="SM00256">
    <property type="entry name" value="FBOX"/>
    <property type="match status" value="1"/>
</dbReference>
<dbReference type="InterPro" id="IPR017451">
    <property type="entry name" value="F-box-assoc_interact_dom"/>
</dbReference>
<evidence type="ECO:0000259" key="1">
    <source>
        <dbReference type="PROSITE" id="PS50181"/>
    </source>
</evidence>
<reference evidence="2" key="1">
    <citation type="submission" date="2023-03" db="EMBL/GenBank/DDBJ databases">
        <title>Chromosome-scale reference genome and RAD-based genetic map of yellow starthistle (Centaurea solstitialis) reveal putative structural variation and QTLs associated with invader traits.</title>
        <authorList>
            <person name="Reatini B."/>
            <person name="Cang F.A."/>
            <person name="Jiang Q."/>
            <person name="Mckibben M.T.W."/>
            <person name="Barker M.S."/>
            <person name="Rieseberg L.H."/>
            <person name="Dlugosch K.M."/>
        </authorList>
    </citation>
    <scope>NUCLEOTIDE SEQUENCE</scope>
    <source>
        <strain evidence="2">CAN-66</strain>
        <tissue evidence="2">Leaf</tissue>
    </source>
</reference>
<dbReference type="EMBL" id="JARYMX010000004">
    <property type="protein sequence ID" value="KAJ9552350.1"/>
    <property type="molecule type" value="Genomic_DNA"/>
</dbReference>